<keyword evidence="1" id="KW-0472">Membrane</keyword>
<evidence type="ECO:0000313" key="2">
    <source>
        <dbReference type="EMBL" id="VFJ62386.1"/>
    </source>
</evidence>
<accession>A0A450T6U0</accession>
<proteinExistence type="predicted"/>
<dbReference type="EMBL" id="CAADFE010000002">
    <property type="protein sequence ID" value="VFJ62386.1"/>
    <property type="molecule type" value="Genomic_DNA"/>
</dbReference>
<keyword evidence="1" id="KW-0812">Transmembrane</keyword>
<organism evidence="2">
    <name type="scientific">Candidatus Kentrum sp. FW</name>
    <dbReference type="NCBI Taxonomy" id="2126338"/>
    <lineage>
        <taxon>Bacteria</taxon>
        <taxon>Pseudomonadati</taxon>
        <taxon>Pseudomonadota</taxon>
        <taxon>Gammaproteobacteria</taxon>
        <taxon>Candidatus Kentrum</taxon>
    </lineage>
</organism>
<gene>
    <name evidence="2" type="ORF">BECKFW1821C_GA0114237_100244</name>
</gene>
<sequence>MQGLLCWFEARFRRGYSDIMTDMKKLIFSGVAVGIAVFVLFMGLPGERPSPRELYFPWRIEVDADGSSRVFGIRLGESTLERARTLFRDTGDVKLFVSPEGGLSLEAFFDKVELNGIRGKMVLGLDAGERTMRAMLERGTRVKSMVDGGRKVSLHPEDLANLLHAPINTITYLPSADPDEAIIRQRFGEPERRIPERDQEGVVHWFYPHLGLDIVLNRNGKDVFQYVAPREFDRLSRGF</sequence>
<dbReference type="AlphaFoldDB" id="A0A450T6U0"/>
<evidence type="ECO:0000256" key="1">
    <source>
        <dbReference type="SAM" id="Phobius"/>
    </source>
</evidence>
<keyword evidence="1" id="KW-1133">Transmembrane helix</keyword>
<name>A0A450T6U0_9GAMM</name>
<feature type="transmembrane region" description="Helical" evidence="1">
    <location>
        <begin position="26"/>
        <end position="44"/>
    </location>
</feature>
<reference evidence="2" key="1">
    <citation type="submission" date="2019-02" db="EMBL/GenBank/DDBJ databases">
        <authorList>
            <person name="Gruber-Vodicka R. H."/>
            <person name="Seah K. B. B."/>
        </authorList>
    </citation>
    <scope>NUCLEOTIDE SEQUENCE</scope>
    <source>
        <strain evidence="2">BECK_BZ131</strain>
    </source>
</reference>
<protein>
    <submittedName>
        <fullName evidence="2">Uncharacterized protein</fullName>
    </submittedName>
</protein>